<dbReference type="Pfam" id="PF20511">
    <property type="entry name" value="PMI_typeI_cat"/>
    <property type="match status" value="1"/>
</dbReference>
<dbReference type="GO" id="GO:0008270">
    <property type="term" value="F:zinc ion binding"/>
    <property type="evidence" value="ECO:0007669"/>
    <property type="project" value="InterPro"/>
</dbReference>
<dbReference type="PATRIC" id="fig|1300343.5.peg.1877"/>
<evidence type="ECO:0000256" key="5">
    <source>
        <dbReference type="PIRSR" id="PIRSR036894-1"/>
    </source>
</evidence>
<dbReference type="InterPro" id="IPR046457">
    <property type="entry name" value="PMI_typeI_cat"/>
</dbReference>
<proteinExistence type="predicted"/>
<accession>A0A0A2GZW8</accession>
<sequence>MNIYPIKFEPILQEKIWGGSKLQTVLNKKCTSDTTGESWEISGIEGNISQVANGDYKGESLVSLLENHTSEFVGAANYVRFGNEFPLLIKFLDAKTNLSVQVHPDDEMAQRDHNSYGKTEMWYIMDHEEEAEIILGLKDKNANTEILRDVTGDNVYDIFNKEKVNRGDAYFIPAGKIHAIGAGVLAAEIQQTSDITYRVYDWDRTDKEGQKSDLHLDQSVAATKEFTEECKKECKVEDNVSQNVVACDYFTTNSFNVNSTFQRSFTNLDSFVILMCVEGSASVTVNGKTEIVSMGETLLLPAQSEEAYFFAQNAKFLEVYID</sequence>
<dbReference type="EMBL" id="JSAQ01000001">
    <property type="protein sequence ID" value="KGO05965.1"/>
    <property type="molecule type" value="Genomic_DNA"/>
</dbReference>
<dbReference type="KEGG" id="ddo:I597_1867"/>
<evidence type="ECO:0000256" key="4">
    <source>
        <dbReference type="ARBA" id="ARBA00030762"/>
    </source>
</evidence>
<feature type="binding site" evidence="5">
    <location>
        <position position="120"/>
    </location>
    <ligand>
        <name>Zn(2+)</name>
        <dbReference type="ChEBI" id="CHEBI:29105"/>
    </ligand>
</feature>
<evidence type="ECO:0000313" key="10">
    <source>
        <dbReference type="Proteomes" id="UP000030140"/>
    </source>
</evidence>
<feature type="domain" description="Mannose-6-phosphate isomerase cupin" evidence="8">
    <location>
        <begin position="243"/>
        <end position="306"/>
    </location>
</feature>
<dbReference type="PANTHER" id="PTHR42742">
    <property type="entry name" value="TRANSCRIPTIONAL REPRESSOR MPRA"/>
    <property type="match status" value="1"/>
</dbReference>
<keyword evidence="10" id="KW-1185">Reference proteome</keyword>
<dbReference type="PIRSF" id="PIRSF036894">
    <property type="entry name" value="PMI_Firm_short"/>
    <property type="match status" value="1"/>
</dbReference>
<evidence type="ECO:0000259" key="8">
    <source>
        <dbReference type="Pfam" id="PF21621"/>
    </source>
</evidence>
<dbReference type="Proteomes" id="UP000030140">
    <property type="component" value="Unassembled WGS sequence"/>
</dbReference>
<evidence type="ECO:0000313" key="9">
    <source>
        <dbReference type="EMBL" id="KGO05965.1"/>
    </source>
</evidence>
<keyword evidence="9" id="KW-0413">Isomerase</keyword>
<dbReference type="InterPro" id="IPR014710">
    <property type="entry name" value="RmlC-like_jellyroll"/>
</dbReference>
<comment type="cofactor">
    <cofactor evidence="5">
        <name>Zn(2+)</name>
        <dbReference type="ChEBI" id="CHEBI:29105"/>
    </cofactor>
    <text evidence="5">Binds 1 zinc ion per subunit.</text>
</comment>
<organism evidence="9 10">
    <name type="scientific">Dokdonia donghaensis DSW-1</name>
    <dbReference type="NCBI Taxonomy" id="1300343"/>
    <lineage>
        <taxon>Bacteria</taxon>
        <taxon>Pseudomonadati</taxon>
        <taxon>Bacteroidota</taxon>
        <taxon>Flavobacteriia</taxon>
        <taxon>Flavobacteriales</taxon>
        <taxon>Flavobacteriaceae</taxon>
        <taxon>Dokdonia</taxon>
    </lineage>
</organism>
<evidence type="ECO:0000259" key="7">
    <source>
        <dbReference type="Pfam" id="PF20511"/>
    </source>
</evidence>
<gene>
    <name evidence="9" type="ORF">NV36_03310</name>
</gene>
<dbReference type="CDD" id="cd07010">
    <property type="entry name" value="cupin_PMI_type_I_N_bac"/>
    <property type="match status" value="1"/>
</dbReference>
<feature type="active site" evidence="6">
    <location>
        <position position="198"/>
    </location>
</feature>
<name>A0A0A2GZW8_9FLAO</name>
<dbReference type="InterPro" id="IPR011051">
    <property type="entry name" value="RmlC_Cupin_sf"/>
</dbReference>
<dbReference type="InterPro" id="IPR049071">
    <property type="entry name" value="MPI_cupin_dom"/>
</dbReference>
<dbReference type="RefSeq" id="WP_035324982.1">
    <property type="nucleotide sequence ID" value="NZ_CP015125.1"/>
</dbReference>
<dbReference type="Gene3D" id="2.60.120.10">
    <property type="entry name" value="Jelly Rolls"/>
    <property type="match status" value="2"/>
</dbReference>
<protein>
    <recommendedName>
        <fullName evidence="3">Phosphohexomutase</fullName>
    </recommendedName>
    <alternativeName>
        <fullName evidence="4">Phosphomannose isomerase</fullName>
    </alternativeName>
</protein>
<feature type="binding site" evidence="5">
    <location>
        <position position="103"/>
    </location>
    <ligand>
        <name>Zn(2+)</name>
        <dbReference type="ChEBI" id="CHEBI:29105"/>
    </ligand>
</feature>
<evidence type="ECO:0000256" key="1">
    <source>
        <dbReference type="ARBA" id="ARBA00022723"/>
    </source>
</evidence>
<feature type="binding site" evidence="5">
    <location>
        <position position="178"/>
    </location>
    <ligand>
        <name>Zn(2+)</name>
        <dbReference type="ChEBI" id="CHEBI:29105"/>
    </ligand>
</feature>
<dbReference type="GO" id="GO:0005975">
    <property type="term" value="P:carbohydrate metabolic process"/>
    <property type="evidence" value="ECO:0007669"/>
    <property type="project" value="InterPro"/>
</dbReference>
<dbReference type="InterPro" id="IPR014628">
    <property type="entry name" value="Man6P_isomerase_Firm_short"/>
</dbReference>
<comment type="caution">
    <text evidence="9">The sequence shown here is derived from an EMBL/GenBank/DDBJ whole genome shotgun (WGS) entry which is preliminary data.</text>
</comment>
<evidence type="ECO:0000256" key="3">
    <source>
        <dbReference type="ARBA" id="ARBA00029741"/>
    </source>
</evidence>
<dbReference type="SUPFAM" id="SSF51182">
    <property type="entry name" value="RmlC-like cupins"/>
    <property type="match status" value="1"/>
</dbReference>
<evidence type="ECO:0000256" key="2">
    <source>
        <dbReference type="ARBA" id="ARBA00022833"/>
    </source>
</evidence>
<dbReference type="PANTHER" id="PTHR42742:SF3">
    <property type="entry name" value="FRUCTOKINASE"/>
    <property type="match status" value="1"/>
</dbReference>
<dbReference type="AlphaFoldDB" id="A0A0A2GZW8"/>
<evidence type="ECO:0000256" key="6">
    <source>
        <dbReference type="PIRSR" id="PIRSR036894-2"/>
    </source>
</evidence>
<reference evidence="9 10" key="1">
    <citation type="submission" date="2014-10" db="EMBL/GenBank/DDBJ databases">
        <title>Draft genome sequence of the proteorhodopsin-containing marine bacterium Dokdonia donghaensis.</title>
        <authorList>
            <person name="Gomez-Consarnau L."/>
            <person name="Gonzalez J.M."/>
            <person name="Riedel T."/>
            <person name="Jaenicke S."/>
            <person name="Wagner-Doebler I."/>
            <person name="Fuhrman J.A."/>
        </authorList>
    </citation>
    <scope>NUCLEOTIDE SEQUENCE [LARGE SCALE GENOMIC DNA]</scope>
    <source>
        <strain evidence="9 10">DSW-1</strain>
    </source>
</reference>
<dbReference type="Pfam" id="PF21621">
    <property type="entry name" value="MPI_cupin_dom"/>
    <property type="match status" value="1"/>
</dbReference>
<feature type="domain" description="Phosphomannose isomerase type I catalytic" evidence="7">
    <location>
        <begin position="7"/>
        <end position="134"/>
    </location>
</feature>
<keyword evidence="1 5" id="KW-0479">Metal-binding</keyword>
<dbReference type="InterPro" id="IPR051804">
    <property type="entry name" value="Carb_Metab_Reg_Kinase/Isom"/>
</dbReference>
<dbReference type="GO" id="GO:0004476">
    <property type="term" value="F:mannose-6-phosphate isomerase activity"/>
    <property type="evidence" value="ECO:0007669"/>
    <property type="project" value="InterPro"/>
</dbReference>
<dbReference type="OrthoDB" id="9808275at2"/>
<keyword evidence="2 5" id="KW-0862">Zinc</keyword>